<proteinExistence type="predicted"/>
<dbReference type="AlphaFoldDB" id="A0A841QG82"/>
<comment type="caution">
    <text evidence="2">The sequence shown here is derived from an EMBL/GenBank/DDBJ whole genome shotgun (WGS) entry which is preliminary data.</text>
</comment>
<reference evidence="2 3" key="1">
    <citation type="submission" date="2020-08" db="EMBL/GenBank/DDBJ databases">
        <title>Genomic Encyclopedia of Type Strains, Phase IV (KMG-IV): sequencing the most valuable type-strain genomes for metagenomic binning, comparative biology and taxonomic classification.</title>
        <authorList>
            <person name="Goeker M."/>
        </authorList>
    </citation>
    <scope>NUCLEOTIDE SEQUENCE [LARGE SCALE GENOMIC DNA]</scope>
    <source>
        <strain evidence="2 3">DSM 4491</strain>
    </source>
</reference>
<gene>
    <name evidence="2" type="ORF">HNR55_002116</name>
</gene>
<dbReference type="Proteomes" id="UP000578000">
    <property type="component" value="Unassembled WGS sequence"/>
</dbReference>
<feature type="compositionally biased region" description="Low complexity" evidence="1">
    <location>
        <begin position="418"/>
        <end position="439"/>
    </location>
</feature>
<dbReference type="PROSITE" id="PS51257">
    <property type="entry name" value="PROKAR_LIPOPROTEIN"/>
    <property type="match status" value="1"/>
</dbReference>
<evidence type="ECO:0000313" key="3">
    <source>
        <dbReference type="Proteomes" id="UP000578000"/>
    </source>
</evidence>
<accession>A0A841QG82</accession>
<evidence type="ECO:0000313" key="2">
    <source>
        <dbReference type="EMBL" id="MBB6457520.1"/>
    </source>
</evidence>
<organism evidence="2 3">
    <name type="scientific">Acetobacter lovaniensis</name>
    <dbReference type="NCBI Taxonomy" id="104100"/>
    <lineage>
        <taxon>Bacteria</taxon>
        <taxon>Pseudomonadati</taxon>
        <taxon>Pseudomonadota</taxon>
        <taxon>Alphaproteobacteria</taxon>
        <taxon>Acetobacterales</taxon>
        <taxon>Acetobacteraceae</taxon>
        <taxon>Acetobacter</taxon>
    </lineage>
</organism>
<name>A0A841QG82_9PROT</name>
<keyword evidence="3" id="KW-1185">Reference proteome</keyword>
<evidence type="ECO:0008006" key="4">
    <source>
        <dbReference type="Google" id="ProtNLM"/>
    </source>
</evidence>
<evidence type="ECO:0000256" key="1">
    <source>
        <dbReference type="SAM" id="MobiDB-lite"/>
    </source>
</evidence>
<sequence>MPSSKATCAVSVAFCLLAGCTPPNFNTPGPLPQENAYNAMFPQWAELCAVSQISKKPGYGADIAGGPGGHAVLFLHGACLDPSSPYPVLKTCPQGETGVSMNAHFVNANWVGIPGRAFFYNGILKPGDGLTREAYQSTKNAAQKRGLYSAITFRDWALADRPASTPPEDWKYEVSIGTDYAISYGRARYCARLPVSSTQMVQIVDFLNSRNALYRYGPKTFETNVMQDNCNHLIHNALAATDFWHELPVHQFILQAALTFPVPKNEVVNLLDRADRHKPGDLHALFHDPQTRQTLLRDGWLPGEPGIILDSNPVQTPNAVYNTNLSLIFYDDPLLGHYNRAFSRYLAQPRYHDLRANLLWYQALYARIAAERRPLAEWLKKEPADFAAFYNAYYIWLDNQQALVAKGLSLLPASSPISSAWPPARSETPAEVPAPANAPQNPPPAAR</sequence>
<protein>
    <recommendedName>
        <fullName evidence="4">DUF4105 domain-containing protein</fullName>
    </recommendedName>
</protein>
<dbReference type="EMBL" id="JACHIE010000008">
    <property type="protein sequence ID" value="MBB6457520.1"/>
    <property type="molecule type" value="Genomic_DNA"/>
</dbReference>
<feature type="region of interest" description="Disordered" evidence="1">
    <location>
        <begin position="418"/>
        <end position="447"/>
    </location>
</feature>